<dbReference type="AlphaFoldDB" id="A0AAN8M282"/>
<evidence type="ECO:0000313" key="2">
    <source>
        <dbReference type="Proteomes" id="UP001356427"/>
    </source>
</evidence>
<name>A0AAN8M282_9TELE</name>
<proteinExistence type="predicted"/>
<sequence>MEKSVRQRSLQSPSTSILSSSSMICTLIISGLQIKEKQMMYLKEICRYLNIPGSNPQRFVPHRCLSTYDVSISTHRMLPAYKVLYYGFLSNDDQELYKDPLEHIYKEHHVSKKAQARIKSLHEDLNRKGMTQQGKN</sequence>
<keyword evidence="2" id="KW-1185">Reference proteome</keyword>
<protein>
    <submittedName>
        <fullName evidence="1">Uncharacterized protein</fullName>
    </submittedName>
</protein>
<dbReference type="Proteomes" id="UP001356427">
    <property type="component" value="Unassembled WGS sequence"/>
</dbReference>
<evidence type="ECO:0000313" key="1">
    <source>
        <dbReference type="EMBL" id="KAK6320349.1"/>
    </source>
</evidence>
<accession>A0AAN8M282</accession>
<reference evidence="1 2" key="1">
    <citation type="submission" date="2021-04" db="EMBL/GenBank/DDBJ databases">
        <authorList>
            <person name="De Guttry C."/>
            <person name="Zahm M."/>
            <person name="Klopp C."/>
            <person name="Cabau C."/>
            <person name="Louis A."/>
            <person name="Berthelot C."/>
            <person name="Parey E."/>
            <person name="Roest Crollius H."/>
            <person name="Montfort J."/>
            <person name="Robinson-Rechavi M."/>
            <person name="Bucao C."/>
            <person name="Bouchez O."/>
            <person name="Gislard M."/>
            <person name="Lluch J."/>
            <person name="Milhes M."/>
            <person name="Lampietro C."/>
            <person name="Lopez Roques C."/>
            <person name="Donnadieu C."/>
            <person name="Braasch I."/>
            <person name="Desvignes T."/>
            <person name="Postlethwait J."/>
            <person name="Bobe J."/>
            <person name="Wedekind C."/>
            <person name="Guiguen Y."/>
        </authorList>
    </citation>
    <scope>NUCLEOTIDE SEQUENCE [LARGE SCALE GENOMIC DNA]</scope>
    <source>
        <strain evidence="1">Cs_M1</strain>
        <tissue evidence="1">Blood</tissue>
    </source>
</reference>
<organism evidence="1 2">
    <name type="scientific">Coregonus suidteri</name>
    <dbReference type="NCBI Taxonomy" id="861788"/>
    <lineage>
        <taxon>Eukaryota</taxon>
        <taxon>Metazoa</taxon>
        <taxon>Chordata</taxon>
        <taxon>Craniata</taxon>
        <taxon>Vertebrata</taxon>
        <taxon>Euteleostomi</taxon>
        <taxon>Actinopterygii</taxon>
        <taxon>Neopterygii</taxon>
        <taxon>Teleostei</taxon>
        <taxon>Protacanthopterygii</taxon>
        <taxon>Salmoniformes</taxon>
        <taxon>Salmonidae</taxon>
        <taxon>Coregoninae</taxon>
        <taxon>Coregonus</taxon>
    </lineage>
</organism>
<gene>
    <name evidence="1" type="ORF">J4Q44_G00094560</name>
</gene>
<dbReference type="EMBL" id="JAGTTL010000007">
    <property type="protein sequence ID" value="KAK6320349.1"/>
    <property type="molecule type" value="Genomic_DNA"/>
</dbReference>
<comment type="caution">
    <text evidence="1">The sequence shown here is derived from an EMBL/GenBank/DDBJ whole genome shotgun (WGS) entry which is preliminary data.</text>
</comment>